<protein>
    <recommendedName>
        <fullName evidence="8">Cytochrome P450</fullName>
    </recommendedName>
</protein>
<keyword evidence="3" id="KW-0560">Oxidoreductase</keyword>
<evidence type="ECO:0000313" key="6">
    <source>
        <dbReference type="EMBL" id="EEF52324.1"/>
    </source>
</evidence>
<name>B9R744_RICCO</name>
<evidence type="ECO:0000256" key="5">
    <source>
        <dbReference type="ARBA" id="ARBA00023033"/>
    </source>
</evidence>
<evidence type="ECO:0000256" key="4">
    <source>
        <dbReference type="ARBA" id="ARBA00023004"/>
    </source>
</evidence>
<dbReference type="Proteomes" id="UP000008311">
    <property type="component" value="Unassembled WGS sequence"/>
</dbReference>
<accession>B9R744</accession>
<dbReference type="InParanoid" id="B9R744"/>
<keyword evidence="4" id="KW-0408">Iron</keyword>
<keyword evidence="7" id="KW-1185">Reference proteome</keyword>
<dbReference type="AlphaFoldDB" id="B9R744"/>
<dbReference type="GO" id="GO:0004497">
    <property type="term" value="F:monooxygenase activity"/>
    <property type="evidence" value="ECO:0007669"/>
    <property type="project" value="UniProtKB-KW"/>
</dbReference>
<dbReference type="STRING" id="3988.B9R744"/>
<dbReference type="PANTHER" id="PTHR47947">
    <property type="entry name" value="CYTOCHROME P450 82C3-RELATED"/>
    <property type="match status" value="1"/>
</dbReference>
<sequence length="58" mass="6915">MMRMVTGKRYYGKDAVDKEASQFRDLMREFAEIHGTTNLNDLFPVLQWIDFQGVEKRM</sequence>
<dbReference type="InterPro" id="IPR050651">
    <property type="entry name" value="Plant_Cytochrome_P450_Monoox"/>
</dbReference>
<evidence type="ECO:0000313" key="7">
    <source>
        <dbReference type="Proteomes" id="UP000008311"/>
    </source>
</evidence>
<evidence type="ECO:0000256" key="1">
    <source>
        <dbReference type="ARBA" id="ARBA00022617"/>
    </source>
</evidence>
<dbReference type="PANTHER" id="PTHR47947:SF20">
    <property type="entry name" value="CYTOCHROME P450 FAMILY PROTEIN"/>
    <property type="match status" value="1"/>
</dbReference>
<evidence type="ECO:0008006" key="8">
    <source>
        <dbReference type="Google" id="ProtNLM"/>
    </source>
</evidence>
<evidence type="ECO:0000256" key="2">
    <source>
        <dbReference type="ARBA" id="ARBA00022723"/>
    </source>
</evidence>
<keyword evidence="2" id="KW-0479">Metal-binding</keyword>
<organism evidence="6 7">
    <name type="scientific">Ricinus communis</name>
    <name type="common">Castor bean</name>
    <dbReference type="NCBI Taxonomy" id="3988"/>
    <lineage>
        <taxon>Eukaryota</taxon>
        <taxon>Viridiplantae</taxon>
        <taxon>Streptophyta</taxon>
        <taxon>Embryophyta</taxon>
        <taxon>Tracheophyta</taxon>
        <taxon>Spermatophyta</taxon>
        <taxon>Magnoliopsida</taxon>
        <taxon>eudicotyledons</taxon>
        <taxon>Gunneridae</taxon>
        <taxon>Pentapetalae</taxon>
        <taxon>rosids</taxon>
        <taxon>fabids</taxon>
        <taxon>Malpighiales</taxon>
        <taxon>Euphorbiaceae</taxon>
        <taxon>Acalyphoideae</taxon>
        <taxon>Acalypheae</taxon>
        <taxon>Ricinus</taxon>
    </lineage>
</organism>
<evidence type="ECO:0000256" key="3">
    <source>
        <dbReference type="ARBA" id="ARBA00023002"/>
    </source>
</evidence>
<gene>
    <name evidence="6" type="ORF">RCOM_1588540</name>
</gene>
<reference evidence="7" key="1">
    <citation type="journal article" date="2010" name="Nat. Biotechnol.">
        <title>Draft genome sequence of the oilseed species Ricinus communis.</title>
        <authorList>
            <person name="Chan A.P."/>
            <person name="Crabtree J."/>
            <person name="Zhao Q."/>
            <person name="Lorenzi H."/>
            <person name="Orvis J."/>
            <person name="Puiu D."/>
            <person name="Melake-Berhan A."/>
            <person name="Jones K.M."/>
            <person name="Redman J."/>
            <person name="Chen G."/>
            <person name="Cahoon E.B."/>
            <person name="Gedil M."/>
            <person name="Stanke M."/>
            <person name="Haas B.J."/>
            <person name="Wortman J.R."/>
            <person name="Fraser-Liggett C.M."/>
            <person name="Ravel J."/>
            <person name="Rabinowicz P.D."/>
        </authorList>
    </citation>
    <scope>NUCLEOTIDE SEQUENCE [LARGE SCALE GENOMIC DNA]</scope>
    <source>
        <strain evidence="7">cv. Hale</strain>
    </source>
</reference>
<dbReference type="GO" id="GO:0046872">
    <property type="term" value="F:metal ion binding"/>
    <property type="evidence" value="ECO:0007669"/>
    <property type="project" value="UniProtKB-KW"/>
</dbReference>
<proteinExistence type="predicted"/>
<keyword evidence="5" id="KW-0503">Monooxygenase</keyword>
<keyword evidence="1" id="KW-0349">Heme</keyword>
<dbReference type="EMBL" id="EQ973772">
    <property type="protein sequence ID" value="EEF52324.1"/>
    <property type="molecule type" value="Genomic_DNA"/>
</dbReference>